<feature type="transmembrane region" description="Helical" evidence="7">
    <location>
        <begin position="38"/>
        <end position="59"/>
    </location>
</feature>
<feature type="transmembrane region" description="Helical" evidence="7">
    <location>
        <begin position="127"/>
        <end position="148"/>
    </location>
</feature>
<comment type="similarity">
    <text evidence="5">Belongs to the SAT4 family.</text>
</comment>
<dbReference type="GO" id="GO:0016020">
    <property type="term" value="C:membrane"/>
    <property type="evidence" value="ECO:0007669"/>
    <property type="project" value="UniProtKB-SubCell"/>
</dbReference>
<evidence type="ECO:0000256" key="4">
    <source>
        <dbReference type="ARBA" id="ARBA00023136"/>
    </source>
</evidence>
<dbReference type="OrthoDB" id="2988756at2759"/>
<dbReference type="AlphaFoldDB" id="A0A2P8A023"/>
<feature type="transmembrane region" description="Helical" evidence="7">
    <location>
        <begin position="241"/>
        <end position="264"/>
    </location>
</feature>
<evidence type="ECO:0000313" key="10">
    <source>
        <dbReference type="Proteomes" id="UP000243723"/>
    </source>
</evidence>
<comment type="subcellular location">
    <subcellularLocation>
        <location evidence="1">Membrane</location>
        <topology evidence="1">Multi-pass membrane protein</topology>
    </subcellularLocation>
</comment>
<evidence type="ECO:0000256" key="2">
    <source>
        <dbReference type="ARBA" id="ARBA00022692"/>
    </source>
</evidence>
<proteinExistence type="inferred from homology"/>
<keyword evidence="4 7" id="KW-0472">Membrane</keyword>
<comment type="caution">
    <text evidence="9">The sequence shown here is derived from an EMBL/GenBank/DDBJ whole genome shotgun (WGS) entry which is preliminary data.</text>
</comment>
<evidence type="ECO:0000259" key="8">
    <source>
        <dbReference type="Pfam" id="PF20684"/>
    </source>
</evidence>
<feature type="region of interest" description="Disordered" evidence="6">
    <location>
        <begin position="285"/>
        <end position="305"/>
    </location>
</feature>
<evidence type="ECO:0000256" key="5">
    <source>
        <dbReference type="ARBA" id="ARBA00038359"/>
    </source>
</evidence>
<feature type="transmembrane region" description="Helical" evidence="7">
    <location>
        <begin position="6"/>
        <end position="26"/>
    </location>
</feature>
<dbReference type="PANTHER" id="PTHR33048:SF166">
    <property type="entry name" value="PTH11-LIKE INTEGRAL MEMBRANE PROTEIN"/>
    <property type="match status" value="1"/>
</dbReference>
<dbReference type="EMBL" id="NHZQ01000087">
    <property type="protein sequence ID" value="PSK53805.1"/>
    <property type="molecule type" value="Genomic_DNA"/>
</dbReference>
<dbReference type="Proteomes" id="UP000243723">
    <property type="component" value="Unassembled WGS sequence"/>
</dbReference>
<evidence type="ECO:0000313" key="9">
    <source>
        <dbReference type="EMBL" id="PSK53805.1"/>
    </source>
</evidence>
<gene>
    <name evidence="9" type="ORF">B9Z65_7611</name>
</gene>
<name>A0A2P8A023_9PEZI</name>
<dbReference type="STRING" id="40998.A0A2P8A023"/>
<evidence type="ECO:0000256" key="3">
    <source>
        <dbReference type="ARBA" id="ARBA00022989"/>
    </source>
</evidence>
<evidence type="ECO:0000256" key="7">
    <source>
        <dbReference type="SAM" id="Phobius"/>
    </source>
</evidence>
<organism evidence="9 10">
    <name type="scientific">Elsinoe australis</name>
    <dbReference type="NCBI Taxonomy" id="40998"/>
    <lineage>
        <taxon>Eukaryota</taxon>
        <taxon>Fungi</taxon>
        <taxon>Dikarya</taxon>
        <taxon>Ascomycota</taxon>
        <taxon>Pezizomycotina</taxon>
        <taxon>Dothideomycetes</taxon>
        <taxon>Dothideomycetidae</taxon>
        <taxon>Myriangiales</taxon>
        <taxon>Elsinoaceae</taxon>
        <taxon>Elsinoe</taxon>
    </lineage>
</organism>
<feature type="transmembrane region" description="Helical" evidence="7">
    <location>
        <begin position="209"/>
        <end position="229"/>
    </location>
</feature>
<dbReference type="InterPro" id="IPR049326">
    <property type="entry name" value="Rhodopsin_dom_fungi"/>
</dbReference>
<evidence type="ECO:0000256" key="1">
    <source>
        <dbReference type="ARBA" id="ARBA00004141"/>
    </source>
</evidence>
<keyword evidence="10" id="KW-1185">Reference proteome</keyword>
<keyword evidence="3 7" id="KW-1133">Transmembrane helix</keyword>
<accession>A0A2P8A023</accession>
<feature type="domain" description="Rhodopsin" evidence="8">
    <location>
        <begin position="22"/>
        <end position="260"/>
    </location>
</feature>
<feature type="transmembrane region" description="Helical" evidence="7">
    <location>
        <begin position="174"/>
        <end position="197"/>
    </location>
</feature>
<feature type="region of interest" description="Disordered" evidence="6">
    <location>
        <begin position="328"/>
        <end position="348"/>
    </location>
</feature>
<protein>
    <recommendedName>
        <fullName evidence="8">Rhodopsin domain-containing protein</fullName>
    </recommendedName>
</protein>
<keyword evidence="2 7" id="KW-0812">Transmembrane</keyword>
<reference evidence="9 10" key="1">
    <citation type="submission" date="2017-05" db="EMBL/GenBank/DDBJ databases">
        <title>Draft genome sequence of Elsinoe australis.</title>
        <authorList>
            <person name="Cheng Q."/>
        </authorList>
    </citation>
    <scope>NUCLEOTIDE SEQUENCE [LARGE SCALE GENOMIC DNA]</scope>
    <source>
        <strain evidence="9 10">NL1</strain>
    </source>
</reference>
<dbReference type="Pfam" id="PF20684">
    <property type="entry name" value="Fung_rhodopsin"/>
    <property type="match status" value="1"/>
</dbReference>
<dbReference type="PANTHER" id="PTHR33048">
    <property type="entry name" value="PTH11-LIKE INTEGRAL MEMBRANE PROTEIN (AFU_ORTHOLOGUE AFUA_5G11245)"/>
    <property type="match status" value="1"/>
</dbReference>
<evidence type="ECO:0000256" key="6">
    <source>
        <dbReference type="SAM" id="MobiDB-lite"/>
    </source>
</evidence>
<dbReference type="InterPro" id="IPR052337">
    <property type="entry name" value="SAT4-like"/>
</dbReference>
<sequence length="379" mass="42168">MADTTLIIHHTFSAVALIVMAARIVARLRIFGKFDTGDYLTIAAIICAAARTGLIHVVLTWGTNNLSAAARARLNFTDEEIYRRTIGSKFTIANRPIYNTYLWCQKLILLHFYVRHFHSHEKRKNRLITWTYGPIFFATWLAAQIVGFTECDPVRLYWQVVPAPGTCVQAQVQLIVLGVLNIATDLMLLILPIPSLISLQTPWRLKLRLYILCTLGLFIIAVTVIRLPINALNASVQANRTTWASTELLAAAIAVNAPTLYGAYNSWRRARNGIGSSAYSLPGQSASRPVNTNASGSRFGQLSQNMGLGRRVPDEEDEIMLNMEMKGKRSETSMSNASHRSDEAPGVITKTREVVIQGGEESQIQVARNQSLDWSKRSP</sequence>